<evidence type="ECO:0000256" key="10">
    <source>
        <dbReference type="ARBA" id="ARBA00022842"/>
    </source>
</evidence>
<evidence type="ECO:0000256" key="4">
    <source>
        <dbReference type="ARBA" id="ARBA00022528"/>
    </source>
</evidence>
<organism evidence="15 16">
    <name type="scientific">Mortierella alpina</name>
    <name type="common">Oleaginous fungus</name>
    <name type="synonym">Mortierella renispora</name>
    <dbReference type="NCBI Taxonomy" id="64518"/>
    <lineage>
        <taxon>Eukaryota</taxon>
        <taxon>Fungi</taxon>
        <taxon>Fungi incertae sedis</taxon>
        <taxon>Mucoromycota</taxon>
        <taxon>Mortierellomycotina</taxon>
        <taxon>Mortierellomycetes</taxon>
        <taxon>Mortierellales</taxon>
        <taxon>Mortierellaceae</taxon>
        <taxon>Mortierella</taxon>
    </lineage>
</organism>
<dbReference type="SUPFAM" id="SSF52540">
    <property type="entry name" value="P-loop containing nucleoside triphosphate hydrolases"/>
    <property type="match status" value="1"/>
</dbReference>
<comment type="caution">
    <text evidence="15">The sequence shown here is derived from an EMBL/GenBank/DDBJ whole genome shotgun (WGS) entry which is preliminary data.</text>
</comment>
<keyword evidence="5" id="KW-0934">Plastid</keyword>
<dbReference type="InterPro" id="IPR027417">
    <property type="entry name" value="P-loop_NTPase"/>
</dbReference>
<keyword evidence="7" id="KW-0479">Metal-binding</keyword>
<evidence type="ECO:0000256" key="9">
    <source>
        <dbReference type="ARBA" id="ARBA00022805"/>
    </source>
</evidence>
<gene>
    <name evidence="15" type="ORF">KVV02_006448</name>
</gene>
<accession>A0A9P8D1H7</accession>
<evidence type="ECO:0000313" key="16">
    <source>
        <dbReference type="Proteomes" id="UP000717515"/>
    </source>
</evidence>
<evidence type="ECO:0000256" key="12">
    <source>
        <dbReference type="ARBA" id="ARBA00022989"/>
    </source>
</evidence>
<dbReference type="GO" id="GO:0016787">
    <property type="term" value="F:hydrolase activity"/>
    <property type="evidence" value="ECO:0007669"/>
    <property type="project" value="UniProtKB-KW"/>
</dbReference>
<name>A0A9P8D1H7_MORAP</name>
<comment type="cofactor">
    <cofactor evidence="1">
        <name>Mg(2+)</name>
        <dbReference type="ChEBI" id="CHEBI:18420"/>
    </cofactor>
</comment>
<dbReference type="GO" id="GO:0016020">
    <property type="term" value="C:membrane"/>
    <property type="evidence" value="ECO:0007669"/>
    <property type="project" value="UniProtKB-SubCell"/>
</dbReference>
<sequence>MLLRHIPCEPFHPLLFYPSLLIAPSRKSYIFSIRYIWIAMPDSEYDNLTMTAPSEQVDNHGDPLSTPTSAVAYANQREEPFHLVFNEATSAPLPQSYRASLQLNDGSIPTYNVLLLGQTQSGKSSFLEAIRKYVDEEHEIEEDLIGNGCKSHTKEVCSKVVETTFPKYQLHYSDGQEVRDDYIFVKDFKTYKQRINQTENLEVRRVESCGIEKSRIRVFDTPGLDDSNGHDERNVAKILTALKDSGDIHLVLIMISRWGTLTHGQREVLRLYSEIFSQMKGLMAFVHTKCKFETQHFEDKKLPPYIESIKADLKKIMGRDIQHFFIECDFEDDKPSILFLRHRMIRHILLKAIFNLPVPTERMRLKKTPKMKDVDSMILKVYDDKLQRNKEMRDKAIGVLDDKITDALYEIRELEQFLHDFDTKDLELIDEKKHDQEWSILSWRPKAVLEVRDLEFAIDVIRVDKDEHTTVTQTLGGEGQKFWRVSLTSDFFQQGRYHAKLYVKRGNKYRPEINERRTALAMWKETLEARQKRRAELAGPSSGDSVDLAKRQELQRERGVWLNLVNRAKRSTLHFNLFKMIVEAGVYDKGSTSECMEEAAAFYKSYVPSEVEEVMLERDEMQQHEP</sequence>
<proteinExistence type="predicted"/>
<dbReference type="Proteomes" id="UP000717515">
    <property type="component" value="Unassembled WGS sequence"/>
</dbReference>
<keyword evidence="13" id="KW-0472">Membrane</keyword>
<evidence type="ECO:0000313" key="15">
    <source>
        <dbReference type="EMBL" id="KAG9323725.1"/>
    </source>
</evidence>
<evidence type="ECO:0000256" key="6">
    <source>
        <dbReference type="ARBA" id="ARBA00022692"/>
    </source>
</evidence>
<evidence type="ECO:0000256" key="2">
    <source>
        <dbReference type="ARBA" id="ARBA00004167"/>
    </source>
</evidence>
<evidence type="ECO:0000256" key="13">
    <source>
        <dbReference type="ARBA" id="ARBA00023136"/>
    </source>
</evidence>
<evidence type="ECO:0000256" key="3">
    <source>
        <dbReference type="ARBA" id="ARBA00022448"/>
    </source>
</evidence>
<dbReference type="PANTHER" id="PTHR10903:SF135">
    <property type="entry name" value="TRANSLOCASE OF CHLOROPLAST 120, CHLOROPLASTIC-RELATED"/>
    <property type="match status" value="1"/>
</dbReference>
<evidence type="ECO:0000256" key="1">
    <source>
        <dbReference type="ARBA" id="ARBA00001946"/>
    </source>
</evidence>
<dbReference type="PANTHER" id="PTHR10903">
    <property type="entry name" value="GTPASE, IMAP FAMILY MEMBER-RELATED"/>
    <property type="match status" value="1"/>
</dbReference>
<dbReference type="InterPro" id="IPR045058">
    <property type="entry name" value="GIMA/IAN/Toc"/>
</dbReference>
<dbReference type="EMBL" id="JAIFTL010000090">
    <property type="protein sequence ID" value="KAG9323725.1"/>
    <property type="molecule type" value="Genomic_DNA"/>
</dbReference>
<evidence type="ECO:0000256" key="7">
    <source>
        <dbReference type="ARBA" id="ARBA00022723"/>
    </source>
</evidence>
<comment type="subcellular location">
    <subcellularLocation>
        <location evidence="2">Membrane</location>
        <topology evidence="2">Single-pass membrane protein</topology>
    </subcellularLocation>
    <subcellularLocation>
        <location evidence="14">Plastid</location>
        <location evidence="14">Chloroplast outer membrane</location>
    </subcellularLocation>
</comment>
<keyword evidence="12" id="KW-1133">Transmembrane helix</keyword>
<keyword evidence="10" id="KW-0460">Magnesium</keyword>
<reference evidence="15" key="1">
    <citation type="submission" date="2021-07" db="EMBL/GenBank/DDBJ databases">
        <title>Draft genome of Mortierella alpina, strain LL118, isolated from an aspen leaf litter sample.</title>
        <authorList>
            <person name="Yang S."/>
            <person name="Vinatzer B.A."/>
        </authorList>
    </citation>
    <scope>NUCLEOTIDE SEQUENCE</scope>
    <source>
        <strain evidence="15">LL118</strain>
    </source>
</reference>
<evidence type="ECO:0008006" key="17">
    <source>
        <dbReference type="Google" id="ProtNLM"/>
    </source>
</evidence>
<evidence type="ECO:0000256" key="14">
    <source>
        <dbReference type="ARBA" id="ARBA00024013"/>
    </source>
</evidence>
<dbReference type="Gene3D" id="3.40.50.300">
    <property type="entry name" value="P-loop containing nucleotide triphosphate hydrolases"/>
    <property type="match status" value="1"/>
</dbReference>
<dbReference type="GO" id="GO:0015031">
    <property type="term" value="P:protein transport"/>
    <property type="evidence" value="ECO:0007669"/>
    <property type="project" value="UniProtKB-KW"/>
</dbReference>
<keyword evidence="4" id="KW-0150">Chloroplast</keyword>
<keyword evidence="11" id="KW-0653">Protein transport</keyword>
<evidence type="ECO:0000256" key="8">
    <source>
        <dbReference type="ARBA" id="ARBA00022801"/>
    </source>
</evidence>
<dbReference type="GO" id="GO:0046872">
    <property type="term" value="F:metal ion binding"/>
    <property type="evidence" value="ECO:0007669"/>
    <property type="project" value="UniProtKB-KW"/>
</dbReference>
<evidence type="ECO:0000256" key="5">
    <source>
        <dbReference type="ARBA" id="ARBA00022640"/>
    </source>
</evidence>
<evidence type="ECO:0000256" key="11">
    <source>
        <dbReference type="ARBA" id="ARBA00022927"/>
    </source>
</evidence>
<keyword evidence="6" id="KW-0812">Transmembrane</keyword>
<dbReference type="AlphaFoldDB" id="A0A9P8D1H7"/>
<keyword evidence="8" id="KW-0378">Hydrolase</keyword>
<keyword evidence="3" id="KW-0813">Transport</keyword>
<protein>
    <recommendedName>
        <fullName evidence="17">G domain-containing protein</fullName>
    </recommendedName>
</protein>
<keyword evidence="9" id="KW-1002">Plastid outer membrane</keyword>